<name>H0ES39_GLAL7</name>
<protein>
    <submittedName>
        <fullName evidence="1">Uncharacterized protein</fullName>
    </submittedName>
</protein>
<dbReference type="Proteomes" id="UP000005446">
    <property type="component" value="Unassembled WGS sequence"/>
</dbReference>
<reference evidence="1 2" key="1">
    <citation type="journal article" date="2012" name="Eukaryot. Cell">
        <title>Genome sequence of the fungus Glarea lozoyensis: the first genome sequence of a species from the Helotiaceae family.</title>
        <authorList>
            <person name="Youssar L."/>
            <person name="Gruening B.A."/>
            <person name="Erxleben A."/>
            <person name="Guenther S."/>
            <person name="Huettel W."/>
        </authorList>
    </citation>
    <scope>NUCLEOTIDE SEQUENCE [LARGE SCALE GENOMIC DNA]</scope>
    <source>
        <strain evidence="2">ATCC 74030 / MF5533</strain>
    </source>
</reference>
<dbReference type="EMBL" id="AGUE01000140">
    <property type="protein sequence ID" value="EHK98631.1"/>
    <property type="molecule type" value="Genomic_DNA"/>
</dbReference>
<sequence length="43" mass="4849">MLGRVPTLCIFDLDKSLRTSIYISSTARSSGGGTVEKFFHHRY</sequence>
<evidence type="ECO:0000313" key="1">
    <source>
        <dbReference type="EMBL" id="EHK98631.1"/>
    </source>
</evidence>
<comment type="caution">
    <text evidence="1">The sequence shown here is derived from an EMBL/GenBank/DDBJ whole genome shotgun (WGS) entry which is preliminary data.</text>
</comment>
<keyword evidence="2" id="KW-1185">Reference proteome</keyword>
<accession>H0ES39</accession>
<dbReference type="HOGENOM" id="CLU_3242259_0_0_1"/>
<dbReference type="AlphaFoldDB" id="H0ES39"/>
<proteinExistence type="predicted"/>
<evidence type="ECO:0000313" key="2">
    <source>
        <dbReference type="Proteomes" id="UP000005446"/>
    </source>
</evidence>
<organism evidence="1 2">
    <name type="scientific">Glarea lozoyensis (strain ATCC 74030 / MF5533)</name>
    <dbReference type="NCBI Taxonomy" id="1104152"/>
    <lineage>
        <taxon>Eukaryota</taxon>
        <taxon>Fungi</taxon>
        <taxon>Dikarya</taxon>
        <taxon>Ascomycota</taxon>
        <taxon>Pezizomycotina</taxon>
        <taxon>Leotiomycetes</taxon>
        <taxon>Helotiales</taxon>
        <taxon>Helotiaceae</taxon>
        <taxon>Glarea</taxon>
    </lineage>
</organism>
<dbReference type="InParanoid" id="H0ES39"/>
<gene>
    <name evidence="1" type="ORF">M7I_5514</name>
</gene>